<dbReference type="Pfam" id="PF00615">
    <property type="entry name" value="RGS"/>
    <property type="match status" value="1"/>
</dbReference>
<organism evidence="4 5">
    <name type="scientific">Tieghemiomyces parasiticus</name>
    <dbReference type="NCBI Taxonomy" id="78921"/>
    <lineage>
        <taxon>Eukaryota</taxon>
        <taxon>Fungi</taxon>
        <taxon>Fungi incertae sedis</taxon>
        <taxon>Zoopagomycota</taxon>
        <taxon>Kickxellomycotina</taxon>
        <taxon>Dimargaritomycetes</taxon>
        <taxon>Dimargaritales</taxon>
        <taxon>Dimargaritaceae</taxon>
        <taxon>Tieghemiomyces</taxon>
    </lineage>
</organism>
<feature type="region of interest" description="Disordered" evidence="1">
    <location>
        <begin position="650"/>
        <end position="699"/>
    </location>
</feature>
<feature type="region of interest" description="Disordered" evidence="1">
    <location>
        <begin position="718"/>
        <end position="746"/>
    </location>
</feature>
<dbReference type="InterPro" id="IPR016137">
    <property type="entry name" value="RGS"/>
</dbReference>
<dbReference type="OrthoDB" id="5558091at2759"/>
<protein>
    <recommendedName>
        <fullName evidence="3">RGS domain-containing protein</fullName>
    </recommendedName>
</protein>
<feature type="region of interest" description="Disordered" evidence="1">
    <location>
        <begin position="343"/>
        <end position="425"/>
    </location>
</feature>
<feature type="transmembrane region" description="Helical" evidence="2">
    <location>
        <begin position="54"/>
        <end position="75"/>
    </location>
</feature>
<sequence length="837" mass="93501">MYQDPEASAQLSKNLIKGKAIIYVSFTAVYVIFVVITTGLFIRRTRRDRHRSSRLIAIETIGTLSLCVIAGLGNAFNPYWPCFLNFWGLYIGVMFWFFGFTARTLHLLFQSEFHQAKLHVTALHPDADDESEGAISRANSVQGPTGLRHHRPQRWDQVLERNELKARVETRRYRFGRLLDRISWDRKRHWFAEQTLLLATAVAFGLLLIYLIMVQLNSPHVSVSPINTHCTRSWEYYFMYGLIGVHTTVISPMMAYWLWDMQDAYGLRTELIIEITVATASYILFFTARDLVPAIRPYVTNTFFLFVGLSIIHFVSVVVPLWKTFGSSSDAITHADLLADTYDDGDGEKSNRKASWEGTTSRRSAASHARSSKGSINQSYRPASNRLSQTIKRQSLMGQIRPPPPPPPVRANRHATRTNLDPRGSMGFESVISGPHPEAEGMASDRTLEHRILTNNRTMKATPTTRWNAFTTLLSHPQKFEQFKYYAAACFCTELTLFLEDYQQLKCRVYPYYSPKSRARPPSSPQPLPPAASLLPPLPPPPVPVSPTDTVIARDSLDPGPPGTHQRGPSTDQAGPGYGSIARLHQLNGWEPVARPSLESTLTATEAPAQGFETRDGYLTDLRIDTRLAQGNQSAISVLPSPSFNGMRDQHGRSLMGAAPSTTTGERPAHAATSPAYPGAPTAAVGTSWDQDPWEDEAPSGSQITIYETIGPIYRPLNMQYGPADDERSKSGGGVHPGPLTSTAPKTRVAIVQAPPVPRHLRSLFVSFHRRYIDPDSALALNIPGPIIADITANIRQGKYSITMFDQAHREVLNMLYDNIYPKYLKMRRTSKIRVKA</sequence>
<feature type="compositionally biased region" description="Pro residues" evidence="1">
    <location>
        <begin position="522"/>
        <end position="545"/>
    </location>
</feature>
<comment type="caution">
    <text evidence="4">The sequence shown here is derived from an EMBL/GenBank/DDBJ whole genome shotgun (WGS) entry which is preliminary data.</text>
</comment>
<keyword evidence="2" id="KW-0812">Transmembrane</keyword>
<feature type="transmembrane region" description="Helical" evidence="2">
    <location>
        <begin position="87"/>
        <end position="109"/>
    </location>
</feature>
<keyword evidence="2" id="KW-0472">Membrane</keyword>
<dbReference type="InterPro" id="IPR044926">
    <property type="entry name" value="RGS_subdomain_2"/>
</dbReference>
<feature type="transmembrane region" description="Helical" evidence="2">
    <location>
        <begin position="236"/>
        <end position="259"/>
    </location>
</feature>
<dbReference type="EMBL" id="JANBPT010000212">
    <property type="protein sequence ID" value="KAJ1925689.1"/>
    <property type="molecule type" value="Genomic_DNA"/>
</dbReference>
<evidence type="ECO:0000259" key="3">
    <source>
        <dbReference type="Pfam" id="PF00615"/>
    </source>
</evidence>
<feature type="region of interest" description="Disordered" evidence="1">
    <location>
        <begin position="516"/>
        <end position="580"/>
    </location>
</feature>
<dbReference type="InterPro" id="IPR036305">
    <property type="entry name" value="RGS_sf"/>
</dbReference>
<gene>
    <name evidence="4" type="ORF">IWQ60_004397</name>
</gene>
<feature type="domain" description="RGS" evidence="3">
    <location>
        <begin position="768"/>
        <end position="826"/>
    </location>
</feature>
<feature type="compositionally biased region" description="Polar residues" evidence="1">
    <location>
        <begin position="373"/>
        <end position="397"/>
    </location>
</feature>
<proteinExistence type="predicted"/>
<keyword evidence="5" id="KW-1185">Reference proteome</keyword>
<reference evidence="4" key="1">
    <citation type="submission" date="2022-07" db="EMBL/GenBank/DDBJ databases">
        <title>Phylogenomic reconstructions and comparative analyses of Kickxellomycotina fungi.</title>
        <authorList>
            <person name="Reynolds N.K."/>
            <person name="Stajich J.E."/>
            <person name="Barry K."/>
            <person name="Grigoriev I.V."/>
            <person name="Crous P."/>
            <person name="Smith M.E."/>
        </authorList>
    </citation>
    <scope>NUCLEOTIDE SEQUENCE</scope>
    <source>
        <strain evidence="4">RSA 861</strain>
    </source>
</reference>
<name>A0A9W8AB08_9FUNG</name>
<feature type="transmembrane region" description="Helical" evidence="2">
    <location>
        <begin position="20"/>
        <end position="42"/>
    </location>
</feature>
<feature type="transmembrane region" description="Helical" evidence="2">
    <location>
        <begin position="303"/>
        <end position="322"/>
    </location>
</feature>
<evidence type="ECO:0000313" key="5">
    <source>
        <dbReference type="Proteomes" id="UP001150569"/>
    </source>
</evidence>
<dbReference type="Gene3D" id="1.10.167.10">
    <property type="entry name" value="Regulator of G-protein Signalling 4, domain 2"/>
    <property type="match status" value="1"/>
</dbReference>
<evidence type="ECO:0000256" key="1">
    <source>
        <dbReference type="SAM" id="MobiDB-lite"/>
    </source>
</evidence>
<dbReference type="Proteomes" id="UP001150569">
    <property type="component" value="Unassembled WGS sequence"/>
</dbReference>
<dbReference type="AlphaFoldDB" id="A0A9W8AB08"/>
<keyword evidence="2" id="KW-1133">Transmembrane helix</keyword>
<dbReference type="SUPFAM" id="SSF48097">
    <property type="entry name" value="Regulator of G-protein signaling, RGS"/>
    <property type="match status" value="1"/>
</dbReference>
<feature type="transmembrane region" description="Helical" evidence="2">
    <location>
        <begin position="196"/>
        <end position="216"/>
    </location>
</feature>
<evidence type="ECO:0000313" key="4">
    <source>
        <dbReference type="EMBL" id="KAJ1925689.1"/>
    </source>
</evidence>
<evidence type="ECO:0000256" key="2">
    <source>
        <dbReference type="SAM" id="Phobius"/>
    </source>
</evidence>
<accession>A0A9W8AB08</accession>